<dbReference type="GO" id="GO:0032259">
    <property type="term" value="P:methylation"/>
    <property type="evidence" value="ECO:0007669"/>
    <property type="project" value="UniProtKB-KW"/>
</dbReference>
<feature type="domain" description="Protein arginine N-methyltransferase" evidence="5">
    <location>
        <begin position="452"/>
        <end position="576"/>
    </location>
</feature>
<dbReference type="Pfam" id="PF14559">
    <property type="entry name" value="TPR_19"/>
    <property type="match status" value="1"/>
</dbReference>
<evidence type="ECO:0000256" key="3">
    <source>
        <dbReference type="ARBA" id="ARBA00022691"/>
    </source>
</evidence>
<evidence type="ECO:0000256" key="1">
    <source>
        <dbReference type="ARBA" id="ARBA00022603"/>
    </source>
</evidence>
<keyword evidence="7" id="KW-1185">Reference proteome</keyword>
<dbReference type="InterPro" id="IPR011990">
    <property type="entry name" value="TPR-like_helical_dom_sf"/>
</dbReference>
<keyword evidence="1" id="KW-0489">Methyltransferase</keyword>
<dbReference type="AlphaFoldDB" id="A0A0L8ANT6"/>
<dbReference type="PATRIC" id="fig|1566026.4.peg.2243"/>
<sequence>MDTAKDESLLVQAKSLQQKGDLVNAEKFYQQALENNPNSLEAISSLAMLYLMKGDAHNAISNWQKALKINPTDIESLSNLGYVYSQFQDFNTALPYLESAHKVAPERDDICLQIAQIRTHLGNLSGAKEVLAPLMESVPISPNAYLMYAQLELLSNDFPRAKATLRELLDKNPNLPEAMINLGSILETEGNTKEALSFFKNAAEKAPFHFQANLELGRFMSSNGQVENGLAHLNKAAEIQPTDWGVHVHLGNAYQEIGDFDKAINSYKKALSINPNDLGTRQNLSRVTSRFVPPWHLKMLADHERNDAFEKAIKNTVGEESVVLDIGTGSGLLAMMAAKSGAKKVYACEQSKYIADAALENITKNALKDKIQLFQSKSTQLTNEDLDPKPNVIVAEIFDSGLLGEHAIPSFRHALQNLCSKNTKVIPKAAEVKGKLLYAPKLGSVNPIKEISGFDLSGFDQFRIPEEYITQNLADITHEFCSEEFKIIDVDFENPWPAIAPNQCRRFEIHVEVNSDQQIHGVAFWFILLMDDKIKLSSAPGRKDNHWGQAISFFPQPLYGKSGQKLRMIVNYTDTQIWFEDPKLI</sequence>
<dbReference type="Gene3D" id="1.25.40.10">
    <property type="entry name" value="Tetratricopeptide repeat domain"/>
    <property type="match status" value="2"/>
</dbReference>
<dbReference type="GO" id="GO:0016274">
    <property type="term" value="F:protein-arginine N-methyltransferase activity"/>
    <property type="evidence" value="ECO:0007669"/>
    <property type="project" value="InterPro"/>
</dbReference>
<dbReference type="SUPFAM" id="SSF48452">
    <property type="entry name" value="TPR-like"/>
    <property type="match status" value="2"/>
</dbReference>
<dbReference type="InterPro" id="IPR019734">
    <property type="entry name" value="TPR_rpt"/>
</dbReference>
<dbReference type="PANTHER" id="PTHR11006">
    <property type="entry name" value="PROTEIN ARGININE N-METHYLTRANSFERASE"/>
    <property type="match status" value="1"/>
</dbReference>
<dbReference type="PROSITE" id="PS51678">
    <property type="entry name" value="SAM_MT_PRMT"/>
    <property type="match status" value="1"/>
</dbReference>
<evidence type="ECO:0000313" key="6">
    <source>
        <dbReference type="EMBL" id="KOF03890.1"/>
    </source>
</evidence>
<accession>A0A0L8ANT6</accession>
<comment type="caution">
    <text evidence="6">The sequence shown here is derived from an EMBL/GenBank/DDBJ whole genome shotgun (WGS) entry which is preliminary data.</text>
</comment>
<dbReference type="InterPro" id="IPR055135">
    <property type="entry name" value="PRMT_dom"/>
</dbReference>
<dbReference type="GO" id="GO:0042054">
    <property type="term" value="F:histone methyltransferase activity"/>
    <property type="evidence" value="ECO:0007669"/>
    <property type="project" value="TreeGrafter"/>
</dbReference>
<evidence type="ECO:0000256" key="2">
    <source>
        <dbReference type="ARBA" id="ARBA00022679"/>
    </source>
</evidence>
<feature type="repeat" description="TPR" evidence="4">
    <location>
        <begin position="40"/>
        <end position="73"/>
    </location>
</feature>
<feature type="repeat" description="TPR" evidence="4">
    <location>
        <begin position="74"/>
        <end position="107"/>
    </location>
</feature>
<proteinExistence type="predicted"/>
<reference evidence="7" key="1">
    <citation type="submission" date="2014-11" db="EMBL/GenBank/DDBJ databases">
        <title>Genome sequencing of Roseivirga sp. D-25.</title>
        <authorList>
            <person name="Selvaratnam C."/>
            <person name="Thevarajoo S."/>
            <person name="Goh K.M."/>
            <person name="Eee R."/>
            <person name="Chan K.-G."/>
            <person name="Chong C.S."/>
        </authorList>
    </citation>
    <scope>NUCLEOTIDE SEQUENCE [LARGE SCALE GENOMIC DNA]</scope>
    <source>
        <strain evidence="7">D-25</strain>
    </source>
</reference>
<dbReference type="InterPro" id="IPR029063">
    <property type="entry name" value="SAM-dependent_MTases_sf"/>
</dbReference>
<dbReference type="Gene3D" id="2.70.160.11">
    <property type="entry name" value="Hnrnp arginine n-methyltransferase1"/>
    <property type="match status" value="1"/>
</dbReference>
<feature type="repeat" description="TPR" evidence="4">
    <location>
        <begin position="176"/>
        <end position="209"/>
    </location>
</feature>
<dbReference type="Pfam" id="PF00515">
    <property type="entry name" value="TPR_1"/>
    <property type="match status" value="1"/>
</dbReference>
<dbReference type="RefSeq" id="WP_053222105.1">
    <property type="nucleotide sequence ID" value="NZ_JSVA01000004.1"/>
</dbReference>
<keyword evidence="2" id="KW-0808">Transferase</keyword>
<dbReference type="PANTHER" id="PTHR11006:SF4">
    <property type="entry name" value="PROTEIN ARGININE N-METHYLTRANSFERASE 7"/>
    <property type="match status" value="1"/>
</dbReference>
<organism evidence="6 7">
    <name type="scientific">Roseivirga seohaensis subsp. aquiponti</name>
    <dbReference type="NCBI Taxonomy" id="1566026"/>
    <lineage>
        <taxon>Bacteria</taxon>
        <taxon>Pseudomonadati</taxon>
        <taxon>Bacteroidota</taxon>
        <taxon>Cytophagia</taxon>
        <taxon>Cytophagales</taxon>
        <taxon>Roseivirgaceae</taxon>
        <taxon>Roseivirga</taxon>
    </lineage>
</organism>
<protein>
    <recommendedName>
        <fullName evidence="5">Protein arginine N-methyltransferase domain-containing protein</fullName>
    </recommendedName>
</protein>
<keyword evidence="4" id="KW-0802">TPR repeat</keyword>
<dbReference type="EMBL" id="JSVA01000004">
    <property type="protein sequence ID" value="KOF03890.1"/>
    <property type="molecule type" value="Genomic_DNA"/>
</dbReference>
<dbReference type="PROSITE" id="PS50005">
    <property type="entry name" value="TPR"/>
    <property type="match status" value="4"/>
</dbReference>
<feature type="repeat" description="TPR" evidence="4">
    <location>
        <begin position="244"/>
        <end position="277"/>
    </location>
</feature>
<dbReference type="PROSITE" id="PS50293">
    <property type="entry name" value="TPR_REGION"/>
    <property type="match status" value="1"/>
</dbReference>
<dbReference type="CDD" id="cd02440">
    <property type="entry name" value="AdoMet_MTases"/>
    <property type="match status" value="1"/>
</dbReference>
<gene>
    <name evidence="6" type="ORF">OB69_02410</name>
</gene>
<dbReference type="SUPFAM" id="SSF53335">
    <property type="entry name" value="S-adenosyl-L-methionine-dependent methyltransferases"/>
    <property type="match status" value="1"/>
</dbReference>
<dbReference type="Pfam" id="PF13432">
    <property type="entry name" value="TPR_16"/>
    <property type="match status" value="1"/>
</dbReference>
<evidence type="ECO:0000256" key="4">
    <source>
        <dbReference type="PROSITE-ProRule" id="PRU00339"/>
    </source>
</evidence>
<dbReference type="FunFam" id="3.40.50.150:FF:000071">
    <property type="entry name" value="Protein arginine N-methyltransferase 7"/>
    <property type="match status" value="1"/>
</dbReference>
<dbReference type="Pfam" id="PF13174">
    <property type="entry name" value="TPR_6"/>
    <property type="match status" value="1"/>
</dbReference>
<dbReference type="OrthoDB" id="1525165at2"/>
<dbReference type="Proteomes" id="UP000036908">
    <property type="component" value="Unassembled WGS sequence"/>
</dbReference>
<dbReference type="Pfam" id="PF13414">
    <property type="entry name" value="TPR_11"/>
    <property type="match status" value="1"/>
</dbReference>
<name>A0A0L8ANT6_9BACT</name>
<dbReference type="InterPro" id="IPR025799">
    <property type="entry name" value="Arg_MeTrfase"/>
</dbReference>
<dbReference type="SMART" id="SM00028">
    <property type="entry name" value="TPR"/>
    <property type="match status" value="7"/>
</dbReference>
<evidence type="ECO:0000259" key="5">
    <source>
        <dbReference type="Pfam" id="PF22528"/>
    </source>
</evidence>
<dbReference type="Pfam" id="PF06325">
    <property type="entry name" value="PrmA"/>
    <property type="match status" value="1"/>
</dbReference>
<dbReference type="Pfam" id="PF22528">
    <property type="entry name" value="PRMT_C"/>
    <property type="match status" value="1"/>
</dbReference>
<evidence type="ECO:0000313" key="7">
    <source>
        <dbReference type="Proteomes" id="UP000036908"/>
    </source>
</evidence>
<dbReference type="Gene3D" id="3.40.50.150">
    <property type="entry name" value="Vaccinia Virus protein VP39"/>
    <property type="match status" value="1"/>
</dbReference>
<keyword evidence="3" id="KW-0949">S-adenosyl-L-methionine</keyword>